<name>A0A1F5P7U5_9BACT</name>
<protein>
    <submittedName>
        <fullName evidence="2">Uncharacterized protein</fullName>
    </submittedName>
</protein>
<dbReference type="EMBL" id="MFES01000016">
    <property type="protein sequence ID" value="OGE86009.1"/>
    <property type="molecule type" value="Genomic_DNA"/>
</dbReference>
<evidence type="ECO:0000256" key="1">
    <source>
        <dbReference type="SAM" id="Phobius"/>
    </source>
</evidence>
<proteinExistence type="predicted"/>
<accession>A0A1F5P7U5</accession>
<organism evidence="2 3">
    <name type="scientific">Candidatus Doudnabacteria bacterium RIFCSPHIGHO2_02_FULL_46_11</name>
    <dbReference type="NCBI Taxonomy" id="1817832"/>
    <lineage>
        <taxon>Bacteria</taxon>
        <taxon>Candidatus Doudnaibacteriota</taxon>
    </lineage>
</organism>
<reference evidence="2 3" key="1">
    <citation type="journal article" date="2016" name="Nat. Commun.">
        <title>Thousands of microbial genomes shed light on interconnected biogeochemical processes in an aquifer system.</title>
        <authorList>
            <person name="Anantharaman K."/>
            <person name="Brown C.T."/>
            <person name="Hug L.A."/>
            <person name="Sharon I."/>
            <person name="Castelle C.J."/>
            <person name="Probst A.J."/>
            <person name="Thomas B.C."/>
            <person name="Singh A."/>
            <person name="Wilkins M.J."/>
            <person name="Karaoz U."/>
            <person name="Brodie E.L."/>
            <person name="Williams K.H."/>
            <person name="Hubbard S.S."/>
            <person name="Banfield J.F."/>
        </authorList>
    </citation>
    <scope>NUCLEOTIDE SEQUENCE [LARGE SCALE GENOMIC DNA]</scope>
</reference>
<dbReference type="Proteomes" id="UP000176786">
    <property type="component" value="Unassembled WGS sequence"/>
</dbReference>
<evidence type="ECO:0000313" key="2">
    <source>
        <dbReference type="EMBL" id="OGE86009.1"/>
    </source>
</evidence>
<keyword evidence="1" id="KW-0472">Membrane</keyword>
<comment type="caution">
    <text evidence="2">The sequence shown here is derived from an EMBL/GenBank/DDBJ whole genome shotgun (WGS) entry which is preliminary data.</text>
</comment>
<evidence type="ECO:0000313" key="3">
    <source>
        <dbReference type="Proteomes" id="UP000176786"/>
    </source>
</evidence>
<keyword evidence="1" id="KW-1133">Transmembrane helix</keyword>
<feature type="transmembrane region" description="Helical" evidence="1">
    <location>
        <begin position="43"/>
        <end position="62"/>
    </location>
</feature>
<sequence length="107" mass="11963">MNTQNNMQNLLAQARRDEGPMAYGVLIAAVCGVVTFFSPQSVLVWPVLGVGLGFVIFGFGLMRFEKTLSLIRGYEFDLCWAKRPSTVAEFICLTGPDQEFMEDLLTY</sequence>
<gene>
    <name evidence="2" type="ORF">A3J48_03160</name>
</gene>
<keyword evidence="1" id="KW-0812">Transmembrane</keyword>
<feature type="transmembrane region" description="Helical" evidence="1">
    <location>
        <begin position="21"/>
        <end position="37"/>
    </location>
</feature>
<dbReference type="AlphaFoldDB" id="A0A1F5P7U5"/>